<proteinExistence type="predicted"/>
<dbReference type="OrthoDB" id="5518280at2"/>
<dbReference type="eggNOG" id="COG1359">
    <property type="taxonomic scope" value="Bacteria"/>
</dbReference>
<dbReference type="AlphaFoldDB" id="D7A709"/>
<dbReference type="Gene3D" id="3.30.70.100">
    <property type="match status" value="1"/>
</dbReference>
<dbReference type="Pfam" id="PF03992">
    <property type="entry name" value="ABM"/>
    <property type="match status" value="1"/>
</dbReference>
<reference evidence="2 3" key="1">
    <citation type="journal article" date="2012" name="Stand. Genomic Sci.">
        <title>Complete genome sequence of the facultatively chemolithoautotrophic and methylotrophic alpha Proteobacterium Starkeya novella type strain (ATCC 8093(T)).</title>
        <authorList>
            <person name="Kappler U."/>
            <person name="Davenport K."/>
            <person name="Beatson S."/>
            <person name="Lucas S."/>
            <person name="Lapidus A."/>
            <person name="Copeland A."/>
            <person name="Berry K.W."/>
            <person name="Glavina Del Rio T."/>
            <person name="Hammon N."/>
            <person name="Dalin E."/>
            <person name="Tice H."/>
            <person name="Pitluck S."/>
            <person name="Richardson P."/>
            <person name="Bruce D."/>
            <person name="Goodwin L.A."/>
            <person name="Han C."/>
            <person name="Tapia R."/>
            <person name="Detter J.C."/>
            <person name="Chang Y.J."/>
            <person name="Jeffries C.D."/>
            <person name="Land M."/>
            <person name="Hauser L."/>
            <person name="Kyrpides N.C."/>
            <person name="Goker M."/>
            <person name="Ivanova N."/>
            <person name="Klenk H.P."/>
            <person name="Woyke T."/>
        </authorList>
    </citation>
    <scope>NUCLEOTIDE SEQUENCE [LARGE SCALE GENOMIC DNA]</scope>
    <source>
        <strain evidence="3">ATCC 8093 / DSM 506 / JCM 20403 / CCM 1077 / IAM 12100 / NBRC 12443 / NCIMB 10456</strain>
    </source>
</reference>
<name>D7A709_ANCN5</name>
<dbReference type="EMBL" id="CP002026">
    <property type="protein sequence ID" value="ADH88383.1"/>
    <property type="molecule type" value="Genomic_DNA"/>
</dbReference>
<dbReference type="KEGG" id="sno:Snov_1063"/>
<dbReference type="InterPro" id="IPR007138">
    <property type="entry name" value="ABM_dom"/>
</dbReference>
<evidence type="ECO:0000313" key="2">
    <source>
        <dbReference type="EMBL" id="ADH88383.1"/>
    </source>
</evidence>
<dbReference type="Proteomes" id="UP000006633">
    <property type="component" value="Chromosome"/>
</dbReference>
<evidence type="ECO:0000313" key="3">
    <source>
        <dbReference type="Proteomes" id="UP000006633"/>
    </source>
</evidence>
<organism evidence="2 3">
    <name type="scientific">Ancylobacter novellus (strain ATCC 8093 / DSM 506 / JCM 20403 / CCM 1077 / IAM 12100 / NBRC 12443 / NCIMB 10456)</name>
    <name type="common">Starkeya novella</name>
    <dbReference type="NCBI Taxonomy" id="639283"/>
    <lineage>
        <taxon>Bacteria</taxon>
        <taxon>Pseudomonadati</taxon>
        <taxon>Pseudomonadota</taxon>
        <taxon>Alphaproteobacteria</taxon>
        <taxon>Hyphomicrobiales</taxon>
        <taxon>Xanthobacteraceae</taxon>
        <taxon>Ancylobacter</taxon>
    </lineage>
</organism>
<feature type="domain" description="ABM" evidence="1">
    <location>
        <begin position="2"/>
        <end position="88"/>
    </location>
</feature>
<dbReference type="PROSITE" id="PS51725">
    <property type="entry name" value="ABM"/>
    <property type="match status" value="1"/>
</dbReference>
<keyword evidence="2" id="KW-0560">Oxidoreductase</keyword>
<dbReference type="RefSeq" id="WP_013165888.1">
    <property type="nucleotide sequence ID" value="NC_014217.1"/>
</dbReference>
<accession>D7A709</accession>
<protein>
    <submittedName>
        <fullName evidence="2">Antibiotic biosynthesis monooxygenase</fullName>
    </submittedName>
</protein>
<sequence length="96" mass="10325">MYGLIGRMIATPGKREELLDIMLEGIDFMPGCISYVIARDPAHAEGIWITEVWDSAESHKASLGLPSVQATIARARPLIAGFDSRSETEPVGGIGL</sequence>
<dbReference type="HOGENOM" id="CLU_154488_1_0_5"/>
<dbReference type="SUPFAM" id="SSF54909">
    <property type="entry name" value="Dimeric alpha+beta barrel"/>
    <property type="match status" value="1"/>
</dbReference>
<keyword evidence="2" id="KW-0503">Monooxygenase</keyword>
<dbReference type="GO" id="GO:0004497">
    <property type="term" value="F:monooxygenase activity"/>
    <property type="evidence" value="ECO:0007669"/>
    <property type="project" value="UniProtKB-KW"/>
</dbReference>
<keyword evidence="3" id="KW-1185">Reference proteome</keyword>
<gene>
    <name evidence="2" type="ordered locus">Snov_1063</name>
</gene>
<evidence type="ECO:0000259" key="1">
    <source>
        <dbReference type="PROSITE" id="PS51725"/>
    </source>
</evidence>
<dbReference type="InterPro" id="IPR011008">
    <property type="entry name" value="Dimeric_a/b-barrel"/>
</dbReference>